<evidence type="ECO:0000313" key="2">
    <source>
        <dbReference type="Proteomes" id="UP000326582"/>
    </source>
</evidence>
<keyword evidence="2" id="KW-1185">Reference proteome</keyword>
<organism evidence="1 2">
    <name type="scientific">Clavispora lusitaniae</name>
    <name type="common">Candida lusitaniae</name>
    <dbReference type="NCBI Taxonomy" id="36911"/>
    <lineage>
        <taxon>Eukaryota</taxon>
        <taxon>Fungi</taxon>
        <taxon>Dikarya</taxon>
        <taxon>Ascomycota</taxon>
        <taxon>Saccharomycotina</taxon>
        <taxon>Pichiomycetes</taxon>
        <taxon>Metschnikowiaceae</taxon>
        <taxon>Clavispora</taxon>
    </lineage>
</organism>
<protein>
    <submittedName>
        <fullName evidence="1">Uncharacterized protein</fullName>
    </submittedName>
</protein>
<evidence type="ECO:0000313" key="1">
    <source>
        <dbReference type="EMBL" id="QFZ25039.1"/>
    </source>
</evidence>
<sequence>MTPETPEAVIFSTARLLRPVTQVIIDPYTKLEKSTTKVFPTHEQRNSVPTISSELNSSIGG</sequence>
<dbReference type="EMBL" id="CP038484">
    <property type="protein sequence ID" value="QFZ25039.1"/>
    <property type="molecule type" value="Genomic_DNA"/>
</dbReference>
<accession>A0ACD0WC15</accession>
<name>A0ACD0WC15_CLALS</name>
<proteinExistence type="predicted"/>
<gene>
    <name evidence="1" type="ORF">EJF14_10124</name>
</gene>
<dbReference type="Proteomes" id="UP000326582">
    <property type="component" value="Chromosome 1"/>
</dbReference>
<reference evidence="2" key="1">
    <citation type="journal article" date="2019" name="MBio">
        <title>Comparative genomics for the elucidation of multidrug resistance (MDR) in Candida lusitaniae.</title>
        <authorList>
            <person name="Kannan A."/>
            <person name="Asner S.A."/>
            <person name="Trachsel E."/>
            <person name="Kelly S."/>
            <person name="Parker J."/>
            <person name="Sanglard D."/>
        </authorList>
    </citation>
    <scope>NUCLEOTIDE SEQUENCE [LARGE SCALE GENOMIC DNA]</scope>
    <source>
        <strain evidence="2">P1</strain>
    </source>
</reference>